<dbReference type="Proteomes" id="UP000075714">
    <property type="component" value="Unassembled WGS sequence"/>
</dbReference>
<dbReference type="EMBL" id="LSYV01000073">
    <property type="protein sequence ID" value="KXZ44172.1"/>
    <property type="molecule type" value="Genomic_DNA"/>
</dbReference>
<gene>
    <name evidence="1" type="ORF">GPECTOR_72g619</name>
</gene>
<accession>A0A150G2S3</accession>
<sequence>MLHDFQVEAMPGKRTYAIEVHVPTRFEILTRLAGCEGNADVEAEIAAEITDLQLGILPKAITRALPQLVKRTQGAGGKVLRNWSLWGRVYRPDRANLDLSRAEKLIYIKGNRDTAVKSADEEIVMTLL</sequence>
<protein>
    <submittedName>
        <fullName evidence="1">Uncharacterized protein</fullName>
    </submittedName>
</protein>
<organism evidence="1 2">
    <name type="scientific">Gonium pectorale</name>
    <name type="common">Green alga</name>
    <dbReference type="NCBI Taxonomy" id="33097"/>
    <lineage>
        <taxon>Eukaryota</taxon>
        <taxon>Viridiplantae</taxon>
        <taxon>Chlorophyta</taxon>
        <taxon>core chlorophytes</taxon>
        <taxon>Chlorophyceae</taxon>
        <taxon>CS clade</taxon>
        <taxon>Chlamydomonadales</taxon>
        <taxon>Volvocaceae</taxon>
        <taxon>Gonium</taxon>
    </lineage>
</organism>
<name>A0A150G2S3_GONPE</name>
<dbReference type="AlphaFoldDB" id="A0A150G2S3"/>
<keyword evidence="2" id="KW-1185">Reference proteome</keyword>
<dbReference type="OrthoDB" id="549304at2759"/>
<evidence type="ECO:0000313" key="2">
    <source>
        <dbReference type="Proteomes" id="UP000075714"/>
    </source>
</evidence>
<evidence type="ECO:0000313" key="1">
    <source>
        <dbReference type="EMBL" id="KXZ44172.1"/>
    </source>
</evidence>
<reference evidence="2" key="1">
    <citation type="journal article" date="2016" name="Nat. Commun.">
        <title>The Gonium pectorale genome demonstrates co-option of cell cycle regulation during the evolution of multicellularity.</title>
        <authorList>
            <person name="Hanschen E.R."/>
            <person name="Marriage T.N."/>
            <person name="Ferris P.J."/>
            <person name="Hamaji T."/>
            <person name="Toyoda A."/>
            <person name="Fujiyama A."/>
            <person name="Neme R."/>
            <person name="Noguchi H."/>
            <person name="Minakuchi Y."/>
            <person name="Suzuki M."/>
            <person name="Kawai-Toyooka H."/>
            <person name="Smith D.R."/>
            <person name="Sparks H."/>
            <person name="Anderson J."/>
            <person name="Bakaric R."/>
            <person name="Luria V."/>
            <person name="Karger A."/>
            <person name="Kirschner M.W."/>
            <person name="Durand P.M."/>
            <person name="Michod R.E."/>
            <person name="Nozaki H."/>
            <person name="Olson B.J."/>
        </authorList>
    </citation>
    <scope>NUCLEOTIDE SEQUENCE [LARGE SCALE GENOMIC DNA]</scope>
    <source>
        <strain evidence="2">NIES-2863</strain>
    </source>
</reference>
<comment type="caution">
    <text evidence="1">The sequence shown here is derived from an EMBL/GenBank/DDBJ whole genome shotgun (WGS) entry which is preliminary data.</text>
</comment>
<proteinExistence type="predicted"/>